<sequence>MADGINLAVNISGILQVVGNIAQLSYRHAGDDHRAPITHKRYWQEASSLMEVLLLVEQAIQDIEAAGILLPRPHCLNGDVMTELHLELQKRNSTLTWPFQEKEVSANIDMLQRYRSLFAGFLCSCMSWNNKGGRDDCLIANPRARSKIFALIDSLLKHAPAPETVAMSRNRTLVPILPGLSQMDGQVLGSFVGLRTTSIAINKLLEERASRAFQVLYFFADFSSRGQQRTHDILLCLLRQLIEYGSSETIATLKEPCQDPAKLANVNQVAHLIMIASSIQPIYMVLDAPEELEDPSELLETALSLVALGIQAIGGDMKLYVESRIQESDLADEICQSGFINDIVSKSNNRFLLARFILDEVLGLDTVCQIQKALTRSPLGIRPAIDATMKRIVAQSESQASLVPRLLAWITHAKRPLRVEEIACAFAVDDTQQLKSENTSTYLPLRERTGLVVVDKVDNTLGLVHYSVYEYFRERVFSENDTSMDMARTSLKYLSMGHLTMGPCKSHGKLMERFSLFPFLDYSAKHWGHHIIGKKAEAKLEMLMTRLLDNRGFRDNAFQALQYTLQFSDGRVGKELFNTLPQHQEPLHMAVYWGLAYTFTILLRRGEFLHSADSHGWTPLHWACFKRHIIIAKLLVRKGADVNSKDVQGWTPLFWAAYLGNLPMTRFVLSRGANYLLRSTQGWTALHWAVSQGHVDIAQELLEHHSKTRFTEPALCRRVWEEIKSDAESTRPIQVAADADDETLA</sequence>
<proteinExistence type="predicted"/>
<dbReference type="InterPro" id="IPR054471">
    <property type="entry name" value="GPIID_WHD"/>
</dbReference>
<feature type="domain" description="GPI inositol-deacylase winged helix" evidence="4">
    <location>
        <begin position="401"/>
        <end position="473"/>
    </location>
</feature>
<dbReference type="PROSITE" id="PS50088">
    <property type="entry name" value="ANK_REPEAT"/>
    <property type="match status" value="3"/>
</dbReference>
<keyword evidence="7" id="KW-1185">Reference proteome</keyword>
<keyword evidence="2 3" id="KW-0040">ANK repeat</keyword>
<evidence type="ECO:0000256" key="3">
    <source>
        <dbReference type="PROSITE-ProRule" id="PRU00023"/>
    </source>
</evidence>
<dbReference type="InterPro" id="IPR036770">
    <property type="entry name" value="Ankyrin_rpt-contain_sf"/>
</dbReference>
<dbReference type="InterPro" id="IPR002110">
    <property type="entry name" value="Ankyrin_rpt"/>
</dbReference>
<evidence type="ECO:0000259" key="4">
    <source>
        <dbReference type="Pfam" id="PF22939"/>
    </source>
</evidence>
<protein>
    <submittedName>
        <fullName evidence="6">Uncharacterized protein</fullName>
    </submittedName>
</protein>
<dbReference type="PANTHER" id="PTHR24198:SF165">
    <property type="entry name" value="ANKYRIN REPEAT-CONTAINING PROTEIN-RELATED"/>
    <property type="match status" value="1"/>
</dbReference>
<feature type="repeat" description="ANK" evidence="3">
    <location>
        <begin position="681"/>
        <end position="713"/>
    </location>
</feature>
<dbReference type="VEuPathDB" id="FungiDB:BO78DRAFT_424389"/>
<dbReference type="STRING" id="1448318.A0A319DS37"/>
<dbReference type="Gene3D" id="1.25.40.20">
    <property type="entry name" value="Ankyrin repeat-containing domain"/>
    <property type="match status" value="1"/>
</dbReference>
<dbReference type="SUPFAM" id="SSF48403">
    <property type="entry name" value="Ankyrin repeat"/>
    <property type="match status" value="1"/>
</dbReference>
<keyword evidence="1" id="KW-0677">Repeat</keyword>
<evidence type="ECO:0000313" key="6">
    <source>
        <dbReference type="EMBL" id="PYI00546.1"/>
    </source>
</evidence>
<dbReference type="PANTHER" id="PTHR24198">
    <property type="entry name" value="ANKYRIN REPEAT AND PROTEIN KINASE DOMAIN-CONTAINING PROTEIN"/>
    <property type="match status" value="1"/>
</dbReference>
<dbReference type="Pfam" id="PF12796">
    <property type="entry name" value="Ank_2"/>
    <property type="match status" value="2"/>
</dbReference>
<evidence type="ECO:0000256" key="2">
    <source>
        <dbReference type="ARBA" id="ARBA00023043"/>
    </source>
</evidence>
<feature type="repeat" description="ANK" evidence="3">
    <location>
        <begin position="648"/>
        <end position="680"/>
    </location>
</feature>
<organism evidence="6 7">
    <name type="scientific">Aspergillus sclerotiicarbonarius (strain CBS 121057 / IBT 28362)</name>
    <dbReference type="NCBI Taxonomy" id="1448318"/>
    <lineage>
        <taxon>Eukaryota</taxon>
        <taxon>Fungi</taxon>
        <taxon>Dikarya</taxon>
        <taxon>Ascomycota</taxon>
        <taxon>Pezizomycotina</taxon>
        <taxon>Eurotiomycetes</taxon>
        <taxon>Eurotiomycetidae</taxon>
        <taxon>Eurotiales</taxon>
        <taxon>Aspergillaceae</taxon>
        <taxon>Aspergillus</taxon>
        <taxon>Aspergillus subgen. Circumdati</taxon>
    </lineage>
</organism>
<dbReference type="Pfam" id="PF24883">
    <property type="entry name" value="NPHP3_N"/>
    <property type="match status" value="1"/>
</dbReference>
<gene>
    <name evidence="6" type="ORF">BO78DRAFT_424389</name>
</gene>
<reference evidence="6 7" key="1">
    <citation type="submission" date="2018-02" db="EMBL/GenBank/DDBJ databases">
        <title>The genomes of Aspergillus section Nigri reveals drivers in fungal speciation.</title>
        <authorList>
            <consortium name="DOE Joint Genome Institute"/>
            <person name="Vesth T.C."/>
            <person name="Nybo J."/>
            <person name="Theobald S."/>
            <person name="Brandl J."/>
            <person name="Frisvad J.C."/>
            <person name="Nielsen K.F."/>
            <person name="Lyhne E.K."/>
            <person name="Kogle M.E."/>
            <person name="Kuo A."/>
            <person name="Riley R."/>
            <person name="Clum A."/>
            <person name="Nolan M."/>
            <person name="Lipzen A."/>
            <person name="Salamov A."/>
            <person name="Henrissat B."/>
            <person name="Wiebenga A."/>
            <person name="De vries R.P."/>
            <person name="Grigoriev I.V."/>
            <person name="Mortensen U.H."/>
            <person name="Andersen M.R."/>
            <person name="Baker S.E."/>
        </authorList>
    </citation>
    <scope>NUCLEOTIDE SEQUENCE [LARGE SCALE GENOMIC DNA]</scope>
    <source>
        <strain evidence="6 7">CBS 121057</strain>
    </source>
</reference>
<feature type="repeat" description="ANK" evidence="3">
    <location>
        <begin position="615"/>
        <end position="647"/>
    </location>
</feature>
<accession>A0A319DS37</accession>
<evidence type="ECO:0000313" key="7">
    <source>
        <dbReference type="Proteomes" id="UP000248423"/>
    </source>
</evidence>
<evidence type="ECO:0000259" key="5">
    <source>
        <dbReference type="Pfam" id="PF24883"/>
    </source>
</evidence>
<dbReference type="EMBL" id="KZ826446">
    <property type="protein sequence ID" value="PYI00546.1"/>
    <property type="molecule type" value="Genomic_DNA"/>
</dbReference>
<dbReference type="Pfam" id="PF22939">
    <property type="entry name" value="WHD_GPIID"/>
    <property type="match status" value="1"/>
</dbReference>
<dbReference type="PROSITE" id="PS50297">
    <property type="entry name" value="ANK_REP_REGION"/>
    <property type="match status" value="3"/>
</dbReference>
<name>A0A319DS37_ASPSB</name>
<dbReference type="AlphaFoldDB" id="A0A319DS37"/>
<dbReference type="SMART" id="SM00248">
    <property type="entry name" value="ANK"/>
    <property type="match status" value="4"/>
</dbReference>
<feature type="domain" description="Nephrocystin 3-like N-terminal" evidence="5">
    <location>
        <begin position="198"/>
        <end position="306"/>
    </location>
</feature>
<dbReference type="InterPro" id="IPR056884">
    <property type="entry name" value="NPHP3-like_N"/>
</dbReference>
<evidence type="ECO:0000256" key="1">
    <source>
        <dbReference type="ARBA" id="ARBA00022737"/>
    </source>
</evidence>
<dbReference type="OrthoDB" id="4160516at2759"/>
<dbReference type="Proteomes" id="UP000248423">
    <property type="component" value="Unassembled WGS sequence"/>
</dbReference>